<evidence type="ECO:0000313" key="2">
    <source>
        <dbReference type="Proteomes" id="UP000274786"/>
    </source>
</evidence>
<evidence type="ECO:0000313" key="1">
    <source>
        <dbReference type="EMBL" id="RLK55964.1"/>
    </source>
</evidence>
<sequence length="181" mass="18693">MSIPEGLDEHRRGQGLTRRGFLLAVGSVSLLAACRDKAPAVAAPAATAPAAKTDTAFLELSHALTGKTDLDPATADRIEQAFAHLQPELHAQFPTLVTLAGQVSGAQALVAAAGDAKPAALAIITAWYTGTVGKGVHAVTVSYRDALMQRCVDDGLSPPTYVQGGPGWWTAEPPAPIRAHA</sequence>
<protein>
    <submittedName>
        <fullName evidence="1">D-sorbitol dehydrogenase-like protein</fullName>
    </submittedName>
</protein>
<organism evidence="1 2">
    <name type="scientific">Stenotrophomonas rhizophila</name>
    <dbReference type="NCBI Taxonomy" id="216778"/>
    <lineage>
        <taxon>Bacteria</taxon>
        <taxon>Pseudomonadati</taxon>
        <taxon>Pseudomonadota</taxon>
        <taxon>Gammaproteobacteria</taxon>
        <taxon>Lysobacterales</taxon>
        <taxon>Lysobacteraceae</taxon>
        <taxon>Stenotrophomonas</taxon>
    </lineage>
</organism>
<name>A0A498CLH6_9GAMM</name>
<dbReference type="Pfam" id="PF12318">
    <property type="entry name" value="FAD-SLDH"/>
    <property type="match status" value="1"/>
</dbReference>
<dbReference type="InterPro" id="IPR006311">
    <property type="entry name" value="TAT_signal"/>
</dbReference>
<dbReference type="EMBL" id="RCDC01000004">
    <property type="protein sequence ID" value="RLK55964.1"/>
    <property type="molecule type" value="Genomic_DNA"/>
</dbReference>
<dbReference type="AlphaFoldDB" id="A0A498CLH6"/>
<dbReference type="Proteomes" id="UP000274786">
    <property type="component" value="Unassembled WGS sequence"/>
</dbReference>
<dbReference type="InterPro" id="IPR024651">
    <property type="entry name" value="FAD-SLDH_ssu"/>
</dbReference>
<comment type="caution">
    <text evidence="1">The sequence shown here is derived from an EMBL/GenBank/DDBJ whole genome shotgun (WGS) entry which is preliminary data.</text>
</comment>
<proteinExistence type="predicted"/>
<gene>
    <name evidence="1" type="ORF">BCL79_0336</name>
</gene>
<dbReference type="PROSITE" id="PS51318">
    <property type="entry name" value="TAT"/>
    <property type="match status" value="1"/>
</dbReference>
<accession>A0A498CLH6</accession>
<dbReference type="OrthoDB" id="6162173at2"/>
<reference evidence="1 2" key="1">
    <citation type="submission" date="2018-10" db="EMBL/GenBank/DDBJ databases">
        <title>Comparative analysis of microorganisms from saline springs in Andes Mountain Range, Colombia.</title>
        <authorList>
            <person name="Rubin E."/>
        </authorList>
    </citation>
    <scope>NUCLEOTIDE SEQUENCE [LARGE SCALE GENOMIC DNA]</scope>
    <source>
        <strain evidence="1 2">USBA GBX 843</strain>
    </source>
</reference>
<dbReference type="RefSeq" id="WP_121036868.1">
    <property type="nucleotide sequence ID" value="NZ_RCDC01000004.1"/>
</dbReference>